<evidence type="ECO:0000259" key="1">
    <source>
        <dbReference type="Pfam" id="PF08718"/>
    </source>
</evidence>
<dbReference type="InterPro" id="IPR014830">
    <property type="entry name" value="Glycolipid_transfer_prot_dom"/>
</dbReference>
<dbReference type="PANTHER" id="PTHR10219:SF43">
    <property type="entry name" value="GLYCOLIPID TRANSFER PROTEIN DOMAIN-CONTAINING PROTEIN"/>
    <property type="match status" value="1"/>
</dbReference>
<dbReference type="GO" id="GO:1902388">
    <property type="term" value="F:ceramide 1-phosphate transfer activity"/>
    <property type="evidence" value="ECO:0007669"/>
    <property type="project" value="TreeGrafter"/>
</dbReference>
<dbReference type="PANTHER" id="PTHR10219">
    <property type="entry name" value="GLYCOLIPID TRANSFER PROTEIN-RELATED"/>
    <property type="match status" value="1"/>
</dbReference>
<name>A0A7S0VAD0_9CHLO</name>
<dbReference type="GO" id="GO:0005829">
    <property type="term" value="C:cytosol"/>
    <property type="evidence" value="ECO:0007669"/>
    <property type="project" value="TreeGrafter"/>
</dbReference>
<dbReference type="AlphaFoldDB" id="A0A7S0VAD0"/>
<dbReference type="InterPro" id="IPR036497">
    <property type="entry name" value="GLTP_sf"/>
</dbReference>
<feature type="domain" description="Glycolipid transfer protein" evidence="1">
    <location>
        <begin position="25"/>
        <end position="161"/>
    </location>
</feature>
<reference evidence="2" key="1">
    <citation type="submission" date="2021-01" db="EMBL/GenBank/DDBJ databases">
        <authorList>
            <person name="Corre E."/>
            <person name="Pelletier E."/>
            <person name="Niang G."/>
            <person name="Scheremetjew M."/>
            <person name="Finn R."/>
            <person name="Kale V."/>
            <person name="Holt S."/>
            <person name="Cochrane G."/>
            <person name="Meng A."/>
            <person name="Brown T."/>
            <person name="Cohen L."/>
        </authorList>
    </citation>
    <scope>NUCLEOTIDE SEQUENCE</scope>
    <source>
        <strain evidence="2">SAG 63-3</strain>
    </source>
</reference>
<gene>
    <name evidence="2" type="ORF">PPAR00522_LOCUS17107</name>
</gene>
<dbReference type="Gene3D" id="1.10.3520.10">
    <property type="entry name" value="Glycolipid transfer protein"/>
    <property type="match status" value="1"/>
</dbReference>
<protein>
    <recommendedName>
        <fullName evidence="1">Glycolipid transfer protein domain-containing protein</fullName>
    </recommendedName>
</protein>
<dbReference type="GO" id="GO:1902387">
    <property type="term" value="F:ceramide 1-phosphate binding"/>
    <property type="evidence" value="ECO:0007669"/>
    <property type="project" value="TreeGrafter"/>
</dbReference>
<dbReference type="EMBL" id="HBFM01026458">
    <property type="protein sequence ID" value="CAD8784267.1"/>
    <property type="molecule type" value="Transcribed_RNA"/>
</dbReference>
<dbReference type="GO" id="GO:0016020">
    <property type="term" value="C:membrane"/>
    <property type="evidence" value="ECO:0007669"/>
    <property type="project" value="TreeGrafter"/>
</dbReference>
<sequence length="208" mass="23592">MAQGLFFKNLTESLSELLESGEPYQTNAFAKLCDSIIGIFDHLGIVLQFAKHEMNYKISSLKEATSQYKLLHEIVDEEKKSGDIVVKNSYGRNLHRLILVVAFIRKTFMYLLENEDILLKDAVYKSYGETLSNIHTYPIRTAVWAGLFSLPYRETFIKNIGETDESARIAAQEFVVKSVPVVEKISALFDDAKIPISDLRTIPKQIPA</sequence>
<dbReference type="Pfam" id="PF08718">
    <property type="entry name" value="GLTP"/>
    <property type="match status" value="1"/>
</dbReference>
<proteinExistence type="predicted"/>
<evidence type="ECO:0000313" key="2">
    <source>
        <dbReference type="EMBL" id="CAD8784267.1"/>
    </source>
</evidence>
<organism evidence="2">
    <name type="scientific">Polytomella parva</name>
    <dbReference type="NCBI Taxonomy" id="51329"/>
    <lineage>
        <taxon>Eukaryota</taxon>
        <taxon>Viridiplantae</taxon>
        <taxon>Chlorophyta</taxon>
        <taxon>core chlorophytes</taxon>
        <taxon>Chlorophyceae</taxon>
        <taxon>CS clade</taxon>
        <taxon>Chlamydomonadales</taxon>
        <taxon>Chlamydomonadaceae</taxon>
        <taxon>Polytomella</taxon>
    </lineage>
</organism>
<accession>A0A7S0VAD0</accession>
<dbReference type="SUPFAM" id="SSF110004">
    <property type="entry name" value="Glycolipid transfer protein, GLTP"/>
    <property type="match status" value="1"/>
</dbReference>